<dbReference type="CDD" id="cd20736">
    <property type="entry name" value="PoNe_Nuclease"/>
    <property type="match status" value="1"/>
</dbReference>
<dbReference type="AlphaFoldDB" id="A0A369WQ20"/>
<dbReference type="PANTHER" id="PTHR34039">
    <property type="entry name" value="UPF0102 PROTEIN YRAN"/>
    <property type="match status" value="1"/>
</dbReference>
<protein>
    <recommendedName>
        <fullName evidence="2">UPF0102 protein DV711_08780</fullName>
    </recommendedName>
</protein>
<dbReference type="SUPFAM" id="SSF52980">
    <property type="entry name" value="Restriction endonuclease-like"/>
    <property type="match status" value="1"/>
</dbReference>
<evidence type="ECO:0000256" key="2">
    <source>
        <dbReference type="HAMAP-Rule" id="MF_00048"/>
    </source>
</evidence>
<dbReference type="Pfam" id="PF02021">
    <property type="entry name" value="UPF0102"/>
    <property type="match status" value="1"/>
</dbReference>
<organism evidence="3 4">
    <name type="scientific">Motiliproteus coralliicola</name>
    <dbReference type="NCBI Taxonomy" id="2283196"/>
    <lineage>
        <taxon>Bacteria</taxon>
        <taxon>Pseudomonadati</taxon>
        <taxon>Pseudomonadota</taxon>
        <taxon>Gammaproteobacteria</taxon>
        <taxon>Oceanospirillales</taxon>
        <taxon>Oceanospirillaceae</taxon>
        <taxon>Motiliproteus</taxon>
    </lineage>
</organism>
<reference evidence="3 4" key="1">
    <citation type="submission" date="2018-07" db="EMBL/GenBank/DDBJ databases">
        <title>Motiliproteus coralliicola sp. nov., a bacterium isolated from Coral.</title>
        <authorList>
            <person name="Wang G."/>
        </authorList>
    </citation>
    <scope>NUCLEOTIDE SEQUENCE [LARGE SCALE GENOMIC DNA]</scope>
    <source>
        <strain evidence="3 4">C34</strain>
    </source>
</reference>
<dbReference type="GO" id="GO:0003676">
    <property type="term" value="F:nucleic acid binding"/>
    <property type="evidence" value="ECO:0007669"/>
    <property type="project" value="InterPro"/>
</dbReference>
<sequence>MSRSRGEAVEQQVEQYLVNQGLTPVMRNFSVRCGEIDLIMRDGNTLAFVEVRYRQRAGFGSAAESVDWRKQQKLSRSAALFLQQHPQYQSQACRFDVVACQPDNSGSLQIDWLKNAFDGCSN</sequence>
<evidence type="ECO:0000313" key="3">
    <source>
        <dbReference type="EMBL" id="RDE22666.1"/>
    </source>
</evidence>
<dbReference type="InterPro" id="IPR011335">
    <property type="entry name" value="Restrct_endonuc-II-like"/>
</dbReference>
<accession>A0A369WQ20</accession>
<dbReference type="OrthoDB" id="9794876at2"/>
<comment type="caution">
    <text evidence="3">The sequence shown here is derived from an EMBL/GenBank/DDBJ whole genome shotgun (WGS) entry which is preliminary data.</text>
</comment>
<evidence type="ECO:0000256" key="1">
    <source>
        <dbReference type="ARBA" id="ARBA00006738"/>
    </source>
</evidence>
<dbReference type="InterPro" id="IPR011856">
    <property type="entry name" value="tRNA_endonuc-like_dom_sf"/>
</dbReference>
<dbReference type="RefSeq" id="WP_114695299.1">
    <property type="nucleotide sequence ID" value="NZ_QQOH01000002.1"/>
</dbReference>
<gene>
    <name evidence="3" type="ORF">DV711_08780</name>
</gene>
<dbReference type="HAMAP" id="MF_00048">
    <property type="entry name" value="UPF0102"/>
    <property type="match status" value="1"/>
</dbReference>
<dbReference type="NCBIfam" id="NF009150">
    <property type="entry name" value="PRK12497.1-3"/>
    <property type="match status" value="1"/>
</dbReference>
<name>A0A369WQ20_9GAMM</name>
<dbReference type="Gene3D" id="3.40.1350.10">
    <property type="match status" value="1"/>
</dbReference>
<comment type="similarity">
    <text evidence="1 2">Belongs to the UPF0102 family.</text>
</comment>
<proteinExistence type="inferred from homology"/>
<dbReference type="Proteomes" id="UP000253769">
    <property type="component" value="Unassembled WGS sequence"/>
</dbReference>
<keyword evidence="4" id="KW-1185">Reference proteome</keyword>
<dbReference type="NCBIfam" id="TIGR00252">
    <property type="entry name" value="YraN family protein"/>
    <property type="match status" value="1"/>
</dbReference>
<dbReference type="InterPro" id="IPR003509">
    <property type="entry name" value="UPF0102_YraN-like"/>
</dbReference>
<evidence type="ECO:0000313" key="4">
    <source>
        <dbReference type="Proteomes" id="UP000253769"/>
    </source>
</evidence>
<dbReference type="EMBL" id="QQOH01000002">
    <property type="protein sequence ID" value="RDE22666.1"/>
    <property type="molecule type" value="Genomic_DNA"/>
</dbReference>
<dbReference type="PANTHER" id="PTHR34039:SF1">
    <property type="entry name" value="UPF0102 PROTEIN YRAN"/>
    <property type="match status" value="1"/>
</dbReference>